<reference evidence="2" key="1">
    <citation type="journal article" date="2023" name="G3 (Bethesda)">
        <title>Whole genome assembly and annotation of the endangered Caribbean coral Acropora cervicornis.</title>
        <authorList>
            <person name="Selwyn J.D."/>
            <person name="Vollmer S.V."/>
        </authorList>
    </citation>
    <scope>NUCLEOTIDE SEQUENCE</scope>
    <source>
        <strain evidence="2">K2</strain>
    </source>
</reference>
<reference evidence="2" key="2">
    <citation type="journal article" date="2023" name="Science">
        <title>Genomic signatures of disease resistance in endangered staghorn corals.</title>
        <authorList>
            <person name="Vollmer S.V."/>
            <person name="Selwyn J.D."/>
            <person name="Despard B.A."/>
            <person name="Roesel C.L."/>
        </authorList>
    </citation>
    <scope>NUCLEOTIDE SEQUENCE</scope>
    <source>
        <strain evidence="2">K2</strain>
    </source>
</reference>
<dbReference type="Proteomes" id="UP001249851">
    <property type="component" value="Unassembled WGS sequence"/>
</dbReference>
<keyword evidence="1" id="KW-0472">Membrane</keyword>
<sequence length="223" mass="25112">MNCTKYVQTSGPRWINPSLKCLIAKRQAALHNGDTANFRRLRNKVNRERKVCRANFYKRKVESLKNCSPSVWWKEIKKLGSMSNPDAQDRNILNSLHHLEGTTEMSPGERANHINRTFLSPMEKFEPLSDNPVIINLMKTSGVFNILEILTSICLFGACSSKNRFLVLPYLVLHIILLGYSLGIYFLIVVYSFHEALREDPSGVTAGFLPDSTSGSAPVANIV</sequence>
<evidence type="ECO:0000313" key="3">
    <source>
        <dbReference type="Proteomes" id="UP001249851"/>
    </source>
</evidence>
<proteinExistence type="predicted"/>
<dbReference type="AlphaFoldDB" id="A0AAD9Q8N7"/>
<keyword evidence="3" id="KW-1185">Reference proteome</keyword>
<dbReference type="EMBL" id="JARQWQ010000054">
    <property type="protein sequence ID" value="KAK2556678.1"/>
    <property type="molecule type" value="Genomic_DNA"/>
</dbReference>
<name>A0AAD9Q8N7_ACRCE</name>
<comment type="caution">
    <text evidence="2">The sequence shown here is derived from an EMBL/GenBank/DDBJ whole genome shotgun (WGS) entry which is preliminary data.</text>
</comment>
<keyword evidence="1" id="KW-0812">Transmembrane</keyword>
<accession>A0AAD9Q8N7</accession>
<dbReference type="PANTHER" id="PTHR47510:SF3">
    <property type="entry name" value="ENDO_EXONUCLEASE_PHOSPHATASE DOMAIN-CONTAINING PROTEIN"/>
    <property type="match status" value="1"/>
</dbReference>
<keyword evidence="1" id="KW-1133">Transmembrane helix</keyword>
<evidence type="ECO:0000256" key="1">
    <source>
        <dbReference type="SAM" id="Phobius"/>
    </source>
</evidence>
<feature type="transmembrane region" description="Helical" evidence="1">
    <location>
        <begin position="171"/>
        <end position="193"/>
    </location>
</feature>
<dbReference type="PANTHER" id="PTHR47510">
    <property type="entry name" value="REVERSE TRANSCRIPTASE DOMAIN-CONTAINING PROTEIN"/>
    <property type="match status" value="1"/>
</dbReference>
<organism evidence="2 3">
    <name type="scientific">Acropora cervicornis</name>
    <name type="common">Staghorn coral</name>
    <dbReference type="NCBI Taxonomy" id="6130"/>
    <lineage>
        <taxon>Eukaryota</taxon>
        <taxon>Metazoa</taxon>
        <taxon>Cnidaria</taxon>
        <taxon>Anthozoa</taxon>
        <taxon>Hexacorallia</taxon>
        <taxon>Scleractinia</taxon>
        <taxon>Astrocoeniina</taxon>
        <taxon>Acroporidae</taxon>
        <taxon>Acropora</taxon>
    </lineage>
</organism>
<evidence type="ECO:0000313" key="2">
    <source>
        <dbReference type="EMBL" id="KAK2556678.1"/>
    </source>
</evidence>
<gene>
    <name evidence="2" type="ORF">P5673_021229</name>
</gene>
<protein>
    <submittedName>
        <fullName evidence="2">Uncharacterized protein</fullName>
    </submittedName>
</protein>